<sequence>MLFSFLKYLQPTHYFQRYTKAGASIFPKPDELPENVLKQLQPDDRFDSEDAKAYDVSWQAIQQGYIGNGSTYDSFSAVPLRDNYRFIRKYFHSAWVFFVLLVRLMSFHNPFKEISAWYRTRNINQIKNSKSPISYEDWKAYTSKLIEVAPLVSVVIPTLNRYDYLTDVLKDLEQQDYPNFEVIVVDQSDNFNGAFYKDFNLNFQVIQQKEKALWLARNTAIKTSKGQFIALSEDDVRIQPDWIRMHLKCLDFFNAQVSAGVFYPEGQQIPESRSFFAVGSQFATGNAMLYKSVFSTVGLFDRQFEKQRMGDGEFGMRLYLEGIKSISNPLASCIDVKAGTGGLREMGSWDSFRPSKFFAPRPIPSVLYYFRKYYGNKAAKLALLRMVPISIFPYQFKKNKPLLLLGLILSILILPIVCYQVITSWNLSSKKLKEGALIQTL</sequence>
<evidence type="ECO:0000313" key="4">
    <source>
        <dbReference type="Proteomes" id="UP001203687"/>
    </source>
</evidence>
<accession>A0ABT0H5A1</accession>
<dbReference type="Proteomes" id="UP001203687">
    <property type="component" value="Unassembled WGS sequence"/>
</dbReference>
<feature type="transmembrane region" description="Helical" evidence="1">
    <location>
        <begin position="402"/>
        <end position="422"/>
    </location>
</feature>
<dbReference type="RefSeq" id="WP_248411850.1">
    <property type="nucleotide sequence ID" value="NZ_JALPQF010000002.1"/>
</dbReference>
<dbReference type="PANTHER" id="PTHR43685:SF3">
    <property type="entry name" value="SLR2126 PROTEIN"/>
    <property type="match status" value="1"/>
</dbReference>
<evidence type="ECO:0000259" key="2">
    <source>
        <dbReference type="Pfam" id="PF00535"/>
    </source>
</evidence>
<evidence type="ECO:0000256" key="1">
    <source>
        <dbReference type="SAM" id="Phobius"/>
    </source>
</evidence>
<name>A0ABT0H5A1_9FLAO</name>
<dbReference type="CDD" id="cd00761">
    <property type="entry name" value="Glyco_tranf_GTA_type"/>
    <property type="match status" value="1"/>
</dbReference>
<gene>
    <name evidence="3" type="ORF">MUY34_02910</name>
</gene>
<comment type="caution">
    <text evidence="3">The sequence shown here is derived from an EMBL/GenBank/DDBJ whole genome shotgun (WGS) entry which is preliminary data.</text>
</comment>
<proteinExistence type="predicted"/>
<organism evidence="3 4">
    <name type="scientific">Psychroserpens algicola</name>
    <dbReference type="NCBI Taxonomy" id="1719034"/>
    <lineage>
        <taxon>Bacteria</taxon>
        <taxon>Pseudomonadati</taxon>
        <taxon>Bacteroidota</taxon>
        <taxon>Flavobacteriia</taxon>
        <taxon>Flavobacteriales</taxon>
        <taxon>Flavobacteriaceae</taxon>
        <taxon>Psychroserpens</taxon>
    </lineage>
</organism>
<dbReference type="InterPro" id="IPR050834">
    <property type="entry name" value="Glycosyltransf_2"/>
</dbReference>
<feature type="domain" description="Glycosyltransferase 2-like" evidence="2">
    <location>
        <begin position="153"/>
        <end position="270"/>
    </location>
</feature>
<evidence type="ECO:0000313" key="3">
    <source>
        <dbReference type="EMBL" id="MCK8479553.1"/>
    </source>
</evidence>
<dbReference type="InterPro" id="IPR029044">
    <property type="entry name" value="Nucleotide-diphossugar_trans"/>
</dbReference>
<keyword evidence="4" id="KW-1185">Reference proteome</keyword>
<reference evidence="3" key="1">
    <citation type="submission" date="2022-04" db="EMBL/GenBank/DDBJ databases">
        <authorList>
            <person name="Ren T."/>
        </authorList>
    </citation>
    <scope>NUCLEOTIDE SEQUENCE</scope>
    <source>
        <strain evidence="3">F63249</strain>
    </source>
</reference>
<protein>
    <submittedName>
        <fullName evidence="3">Glycosyltransferase family 2 protein</fullName>
    </submittedName>
</protein>
<dbReference type="SUPFAM" id="SSF53448">
    <property type="entry name" value="Nucleotide-diphospho-sugar transferases"/>
    <property type="match status" value="1"/>
</dbReference>
<keyword evidence="1" id="KW-0812">Transmembrane</keyword>
<dbReference type="Gene3D" id="3.90.550.10">
    <property type="entry name" value="Spore Coat Polysaccharide Biosynthesis Protein SpsA, Chain A"/>
    <property type="match status" value="1"/>
</dbReference>
<dbReference type="InterPro" id="IPR001173">
    <property type="entry name" value="Glyco_trans_2-like"/>
</dbReference>
<keyword evidence="1" id="KW-1133">Transmembrane helix</keyword>
<dbReference type="EMBL" id="JALPQF010000002">
    <property type="protein sequence ID" value="MCK8479553.1"/>
    <property type="molecule type" value="Genomic_DNA"/>
</dbReference>
<keyword evidence="1" id="KW-0472">Membrane</keyword>
<dbReference type="PANTHER" id="PTHR43685">
    <property type="entry name" value="GLYCOSYLTRANSFERASE"/>
    <property type="match status" value="1"/>
</dbReference>
<dbReference type="Pfam" id="PF00535">
    <property type="entry name" value="Glycos_transf_2"/>
    <property type="match status" value="1"/>
</dbReference>